<reference evidence="8 9" key="1">
    <citation type="submission" date="2018-08" db="EMBL/GenBank/DDBJ databases">
        <title>Bacillus chawlae sp. nov., Bacillus glennii sp. nov., and Bacillus saganii sp. nov. Isolated from the Vehicle Assembly Building at Kennedy Space Center where the Viking Spacecraft were Assembled.</title>
        <authorList>
            <person name="Seuylemezian A."/>
            <person name="Vaishampayan P."/>
        </authorList>
    </citation>
    <scope>NUCLEOTIDE SEQUENCE [LARGE SCALE GENOMIC DNA]</scope>
    <source>
        <strain evidence="8 9">V47-23a</strain>
    </source>
</reference>
<comment type="caution">
    <text evidence="8">The sequence shown here is derived from an EMBL/GenBank/DDBJ whole genome shotgun (WGS) entry which is preliminary data.</text>
</comment>
<evidence type="ECO:0000256" key="6">
    <source>
        <dbReference type="RuleBase" id="RU003345"/>
    </source>
</evidence>
<evidence type="ECO:0000256" key="2">
    <source>
        <dbReference type="ARBA" id="ARBA00023002"/>
    </source>
</evidence>
<dbReference type="FunFam" id="3.40.309.10:FF:000004">
    <property type="entry name" value="Succinate-semialdehyde dehydrogenase I"/>
    <property type="match status" value="1"/>
</dbReference>
<evidence type="ECO:0000256" key="4">
    <source>
        <dbReference type="PIRSR" id="PIRSR036492-1"/>
    </source>
</evidence>
<dbReference type="InterPro" id="IPR016162">
    <property type="entry name" value="Ald_DH_N"/>
</dbReference>
<dbReference type="CDD" id="cd07103">
    <property type="entry name" value="ALDH_F5_SSADH_GabD"/>
    <property type="match status" value="1"/>
</dbReference>
<dbReference type="FunFam" id="3.40.605.10:FF:000005">
    <property type="entry name" value="Succinate-semialdehyde dehydrogenase I"/>
    <property type="match status" value="1"/>
</dbReference>
<dbReference type="InterPro" id="IPR029510">
    <property type="entry name" value="Ald_DH_CS_GLU"/>
</dbReference>
<dbReference type="InterPro" id="IPR016160">
    <property type="entry name" value="Ald_DH_CS_CYS"/>
</dbReference>
<dbReference type="SUPFAM" id="SSF53720">
    <property type="entry name" value="ALDH-like"/>
    <property type="match status" value="1"/>
</dbReference>
<dbReference type="AlphaFoldDB" id="A0A372LSY9"/>
<dbReference type="PANTHER" id="PTHR43353:SF5">
    <property type="entry name" value="SUCCINATE-SEMIALDEHYDE DEHYDROGENASE, MITOCHONDRIAL"/>
    <property type="match status" value="1"/>
</dbReference>
<feature type="domain" description="Aldehyde dehydrogenase" evidence="7">
    <location>
        <begin position="22"/>
        <end position="474"/>
    </location>
</feature>
<sequence>MKSQELTYPMYINGKQIMLDDSFEVENPATNEVIGRVPNGTATEARRAADAAHEAFKTWSKTSAYERAALLESWHRVIDERLEELAVIMVKEQGKPLAEARGEMQYANSFVKWYAEEAKRIYGESIPASVASKRIMVQKQPVGVVAAITPWNFPAAMITRKVAPALAAGCTVVIKPAEQTPLTALLLAECAEAAGIPAGVINVVTTQNPAEVSDVWMEDSRVKKVTFTGSTPIGKYLMRKAADTVKKVSLELGGLAPFIIAEDADIEAAVKGVIVSKFRNAGQTCICANRIFVHESIKKTFLQAFQQAVESLKVGNGLEDGTEIGPLIDKAAVKKVQAQLQDAVSKGAVIHGESGQNMEKGYFMKPVVLSGVTDEMLCMKEETFGPLAPVTAFNTDEEAIERANDTPFGLAAYVYTSSLKKAVTYSENLDYGIVGVNDSAPSVAQAPFGGMKESGLGREGGHFGLEEFLEVKYISLQV</sequence>
<dbReference type="InterPro" id="IPR050740">
    <property type="entry name" value="Aldehyde_DH_Superfamily"/>
</dbReference>
<dbReference type="EMBL" id="QVTE01000008">
    <property type="protein sequence ID" value="RFU70920.1"/>
    <property type="molecule type" value="Genomic_DNA"/>
</dbReference>
<keyword evidence="9" id="KW-1185">Reference proteome</keyword>
<keyword evidence="2 3" id="KW-0560">Oxidoreductase</keyword>
<evidence type="ECO:0000256" key="3">
    <source>
        <dbReference type="PIRNR" id="PIRNR036492"/>
    </source>
</evidence>
<protein>
    <recommendedName>
        <fullName evidence="3">Aldehyde dehydrogenase</fullName>
    </recommendedName>
</protein>
<dbReference type="GO" id="GO:0009450">
    <property type="term" value="P:gamma-aminobutyric acid catabolic process"/>
    <property type="evidence" value="ECO:0007669"/>
    <property type="project" value="TreeGrafter"/>
</dbReference>
<dbReference type="Proteomes" id="UP000264541">
    <property type="component" value="Unassembled WGS sequence"/>
</dbReference>
<dbReference type="PIRSF" id="PIRSF036492">
    <property type="entry name" value="ALDH"/>
    <property type="match status" value="1"/>
</dbReference>
<evidence type="ECO:0000256" key="5">
    <source>
        <dbReference type="PROSITE-ProRule" id="PRU10007"/>
    </source>
</evidence>
<comment type="similarity">
    <text evidence="1 3 6">Belongs to the aldehyde dehydrogenase family.</text>
</comment>
<dbReference type="Pfam" id="PF00171">
    <property type="entry name" value="Aldedh"/>
    <property type="match status" value="1"/>
</dbReference>
<dbReference type="InterPro" id="IPR016163">
    <property type="entry name" value="Ald_DH_C"/>
</dbReference>
<evidence type="ECO:0000313" key="8">
    <source>
        <dbReference type="EMBL" id="RFU70920.1"/>
    </source>
</evidence>
<dbReference type="GO" id="GO:0004777">
    <property type="term" value="F:succinate-semialdehyde dehydrogenase (NAD+) activity"/>
    <property type="evidence" value="ECO:0007669"/>
    <property type="project" value="TreeGrafter"/>
</dbReference>
<gene>
    <name evidence="8" type="ORF">D0469_02925</name>
</gene>
<evidence type="ECO:0000259" key="7">
    <source>
        <dbReference type="Pfam" id="PF00171"/>
    </source>
</evidence>
<dbReference type="Gene3D" id="3.40.309.10">
    <property type="entry name" value="Aldehyde Dehydrogenase, Chain A, domain 2"/>
    <property type="match status" value="1"/>
</dbReference>
<dbReference type="InterPro" id="IPR015590">
    <property type="entry name" value="Aldehyde_DH_dom"/>
</dbReference>
<dbReference type="InterPro" id="IPR016161">
    <property type="entry name" value="Ald_DH/histidinol_DH"/>
</dbReference>
<dbReference type="GO" id="GO:0006081">
    <property type="term" value="P:aldehyde metabolic process"/>
    <property type="evidence" value="ECO:0007669"/>
    <property type="project" value="InterPro"/>
</dbReference>
<dbReference type="PROSITE" id="PS00687">
    <property type="entry name" value="ALDEHYDE_DEHYDR_GLU"/>
    <property type="match status" value="1"/>
</dbReference>
<feature type="active site" evidence="4">
    <location>
        <position position="285"/>
    </location>
</feature>
<organism evidence="8 9">
    <name type="scientific">Peribacillus saganii</name>
    <dbReference type="NCBI Taxonomy" id="2303992"/>
    <lineage>
        <taxon>Bacteria</taxon>
        <taxon>Bacillati</taxon>
        <taxon>Bacillota</taxon>
        <taxon>Bacilli</taxon>
        <taxon>Bacillales</taxon>
        <taxon>Bacillaceae</taxon>
        <taxon>Peribacillus</taxon>
    </lineage>
</organism>
<dbReference type="OrthoDB" id="9762913at2"/>
<dbReference type="Gene3D" id="3.40.605.10">
    <property type="entry name" value="Aldehyde Dehydrogenase, Chain A, domain 1"/>
    <property type="match status" value="1"/>
</dbReference>
<evidence type="ECO:0000256" key="1">
    <source>
        <dbReference type="ARBA" id="ARBA00009986"/>
    </source>
</evidence>
<name>A0A372LSY9_9BACI</name>
<dbReference type="PROSITE" id="PS00070">
    <property type="entry name" value="ALDEHYDE_DEHYDR_CYS"/>
    <property type="match status" value="1"/>
</dbReference>
<accession>A0A372LSY9</accession>
<dbReference type="PANTHER" id="PTHR43353">
    <property type="entry name" value="SUCCINATE-SEMIALDEHYDE DEHYDROGENASE, MITOCHONDRIAL"/>
    <property type="match status" value="1"/>
</dbReference>
<dbReference type="InterPro" id="IPR012394">
    <property type="entry name" value="Aldehyde_DH_NAD(P)"/>
</dbReference>
<proteinExistence type="inferred from homology"/>
<feature type="active site" evidence="4 5">
    <location>
        <position position="251"/>
    </location>
</feature>
<evidence type="ECO:0000313" key="9">
    <source>
        <dbReference type="Proteomes" id="UP000264541"/>
    </source>
</evidence>